<evidence type="ECO:0000256" key="5">
    <source>
        <dbReference type="ARBA" id="ARBA00022989"/>
    </source>
</evidence>
<dbReference type="GO" id="GO:0055085">
    <property type="term" value="P:transmembrane transport"/>
    <property type="evidence" value="ECO:0007669"/>
    <property type="project" value="InterPro"/>
</dbReference>
<feature type="transmembrane region" description="Helical" evidence="7">
    <location>
        <begin position="125"/>
        <end position="145"/>
    </location>
</feature>
<dbReference type="STRING" id="160660.BJI67_03435"/>
<evidence type="ECO:0000256" key="1">
    <source>
        <dbReference type="ARBA" id="ARBA00004141"/>
    </source>
</evidence>
<keyword evidence="9" id="KW-1185">Reference proteome</keyword>
<feature type="transmembrane region" description="Helical" evidence="7">
    <location>
        <begin position="227"/>
        <end position="250"/>
    </location>
</feature>
<feature type="transmembrane region" description="Helical" evidence="7">
    <location>
        <begin position="96"/>
        <end position="119"/>
    </location>
</feature>
<dbReference type="Pfam" id="PF03547">
    <property type="entry name" value="Mem_trans"/>
    <property type="match status" value="1"/>
</dbReference>
<evidence type="ECO:0000313" key="8">
    <source>
        <dbReference type="EMBL" id="OBS08451.1"/>
    </source>
</evidence>
<dbReference type="OrthoDB" id="3238001at2"/>
<feature type="transmembrane region" description="Helical" evidence="7">
    <location>
        <begin position="256"/>
        <end position="278"/>
    </location>
</feature>
<evidence type="ECO:0000256" key="4">
    <source>
        <dbReference type="ARBA" id="ARBA00022692"/>
    </source>
</evidence>
<feature type="transmembrane region" description="Helical" evidence="7">
    <location>
        <begin position="6"/>
        <end position="26"/>
    </location>
</feature>
<name>A0A1A6C1K5_9GAMM</name>
<comment type="caution">
    <text evidence="8">The sequence shown here is derived from an EMBL/GenBank/DDBJ whole genome shotgun (WGS) entry which is preliminary data.</text>
</comment>
<feature type="transmembrane region" description="Helical" evidence="7">
    <location>
        <begin position="166"/>
        <end position="186"/>
    </location>
</feature>
<keyword evidence="2" id="KW-0813">Transport</keyword>
<dbReference type="AlphaFoldDB" id="A0A1A6C1K5"/>
<feature type="transmembrane region" description="Helical" evidence="7">
    <location>
        <begin position="63"/>
        <end position="84"/>
    </location>
</feature>
<keyword evidence="6 7" id="KW-0472">Membrane</keyword>
<evidence type="ECO:0000313" key="9">
    <source>
        <dbReference type="Proteomes" id="UP000029273"/>
    </source>
</evidence>
<feature type="transmembrane region" description="Helical" evidence="7">
    <location>
        <begin position="192"/>
        <end position="215"/>
    </location>
</feature>
<organism evidence="8 9">
    <name type="scientific">Acidihalobacter prosperus</name>
    <dbReference type="NCBI Taxonomy" id="160660"/>
    <lineage>
        <taxon>Bacteria</taxon>
        <taxon>Pseudomonadati</taxon>
        <taxon>Pseudomonadota</taxon>
        <taxon>Gammaproteobacteria</taxon>
        <taxon>Chromatiales</taxon>
        <taxon>Ectothiorhodospiraceae</taxon>
        <taxon>Acidihalobacter</taxon>
    </lineage>
</organism>
<reference evidence="8 9" key="1">
    <citation type="journal article" date="2014" name="Genome Announc.">
        <title>Draft Genome Sequence of the Iron-Oxidizing, Acidophilic, and Halotolerant 'Thiobacillus prosperus' Type Strain DSM 5130.</title>
        <authorList>
            <person name="Ossandon F.J."/>
            <person name="Cardenas J.P."/>
            <person name="Corbett M."/>
            <person name="Quatrini R."/>
            <person name="Holmes D.S."/>
            <person name="Watkin E."/>
        </authorList>
    </citation>
    <scope>NUCLEOTIDE SEQUENCE [LARGE SCALE GENOMIC DNA]</scope>
    <source>
        <strain evidence="8 9">DSM 5130</strain>
    </source>
</reference>
<evidence type="ECO:0000256" key="6">
    <source>
        <dbReference type="ARBA" id="ARBA00023136"/>
    </source>
</evidence>
<evidence type="ECO:0000256" key="3">
    <source>
        <dbReference type="ARBA" id="ARBA00022475"/>
    </source>
</evidence>
<accession>A0A1A6C1K5</accession>
<dbReference type="Proteomes" id="UP000029273">
    <property type="component" value="Unassembled WGS sequence"/>
</dbReference>
<keyword evidence="4 7" id="KW-0812">Transmembrane</keyword>
<gene>
    <name evidence="8" type="ORF">Thpro_022701</name>
</gene>
<proteinExistence type="predicted"/>
<feature type="transmembrane region" description="Helical" evidence="7">
    <location>
        <begin position="38"/>
        <end position="57"/>
    </location>
</feature>
<dbReference type="RefSeq" id="WP_038093344.1">
    <property type="nucleotide sequence ID" value="NZ_JQSG02000006.1"/>
</dbReference>
<keyword evidence="5 7" id="KW-1133">Transmembrane helix</keyword>
<protein>
    <submittedName>
        <fullName evidence="8">Transporter</fullName>
    </submittedName>
</protein>
<sequence length="310" mass="32289">MTSVLGSVLPVFALILAGFVVGRRGLLGAAATDSLNNFVVWLALPALLFQAMAQITWREVAHPGFLIAFGVGMGVTFLVALLFARAPGRGLADLSLEGLSASYANTGYMGIPLCLILFGKDSLPPAIIATLMTATVLFAGAIVLIETDLQQSPHFGRTLLRVGRSLLRNPLVLAPLLGLAYALTGWPLPAPVLRFTSLLGAAASPCALVTIGLFLSRRQPGQAGGSVGRVVGFKLFLQPLVTAALAFGAFQMPAVWSHTAVLMSALPVGTGPFMLAKFYDREAGLASRSILYSTLLSVATISGLAAWLGG</sequence>
<feature type="transmembrane region" description="Helical" evidence="7">
    <location>
        <begin position="290"/>
        <end position="309"/>
    </location>
</feature>
<comment type="subcellular location">
    <subcellularLocation>
        <location evidence="1">Membrane</location>
        <topology evidence="1">Multi-pass membrane protein</topology>
    </subcellularLocation>
</comment>
<evidence type="ECO:0000256" key="7">
    <source>
        <dbReference type="SAM" id="Phobius"/>
    </source>
</evidence>
<dbReference type="GO" id="GO:0016020">
    <property type="term" value="C:membrane"/>
    <property type="evidence" value="ECO:0007669"/>
    <property type="project" value="UniProtKB-SubCell"/>
</dbReference>
<dbReference type="PANTHER" id="PTHR36838">
    <property type="entry name" value="AUXIN EFFLUX CARRIER FAMILY PROTEIN"/>
    <property type="match status" value="1"/>
</dbReference>
<keyword evidence="3" id="KW-1003">Cell membrane</keyword>
<evidence type="ECO:0000256" key="2">
    <source>
        <dbReference type="ARBA" id="ARBA00022448"/>
    </source>
</evidence>
<dbReference type="PANTHER" id="PTHR36838:SF3">
    <property type="entry name" value="TRANSPORTER AUXIN EFFLUX CARRIER EC FAMILY"/>
    <property type="match status" value="1"/>
</dbReference>
<dbReference type="InterPro" id="IPR004776">
    <property type="entry name" value="Mem_transp_PIN-like"/>
</dbReference>
<dbReference type="EMBL" id="JQSG02000006">
    <property type="protein sequence ID" value="OBS08451.1"/>
    <property type="molecule type" value="Genomic_DNA"/>
</dbReference>